<evidence type="ECO:0000256" key="1">
    <source>
        <dbReference type="SAM" id="MobiDB-lite"/>
    </source>
</evidence>
<organism evidence="2 3">
    <name type="scientific">Flammeovirga aprica JL-4</name>
    <dbReference type="NCBI Taxonomy" id="694437"/>
    <lineage>
        <taxon>Bacteria</taxon>
        <taxon>Pseudomonadati</taxon>
        <taxon>Bacteroidota</taxon>
        <taxon>Cytophagia</taxon>
        <taxon>Cytophagales</taxon>
        <taxon>Flammeovirgaceae</taxon>
        <taxon>Flammeovirga</taxon>
    </lineage>
</organism>
<comment type="caution">
    <text evidence="2">The sequence shown here is derived from an EMBL/GenBank/DDBJ whole genome shotgun (WGS) entry which is preliminary data.</text>
</comment>
<proteinExistence type="predicted"/>
<feature type="region of interest" description="Disordered" evidence="1">
    <location>
        <begin position="1"/>
        <end position="32"/>
    </location>
</feature>
<dbReference type="AlphaFoldDB" id="A0A7X9XA63"/>
<name>A0A7X9XA63_9BACT</name>
<reference evidence="2 3" key="1">
    <citation type="submission" date="2020-04" db="EMBL/GenBank/DDBJ databases">
        <title>Flammeovirga sp. SR4, a novel species isolated from seawater.</title>
        <authorList>
            <person name="Wang X."/>
        </authorList>
    </citation>
    <scope>NUCLEOTIDE SEQUENCE [LARGE SCALE GENOMIC DNA]</scope>
    <source>
        <strain evidence="2 3">ATCC 23126</strain>
    </source>
</reference>
<keyword evidence="3" id="KW-1185">Reference proteome</keyword>
<protein>
    <submittedName>
        <fullName evidence="2">Uncharacterized protein</fullName>
    </submittedName>
</protein>
<evidence type="ECO:0000313" key="3">
    <source>
        <dbReference type="Proteomes" id="UP000576082"/>
    </source>
</evidence>
<sequence>MQKYKSQSNDYEHEEDNNHDSQPISQKSKEQYLANDRRVNGERLDRLKGMLLESQNNDAKFEASPVFYYELKKVLIDEHGFFSDFDEIAPQVMRLFTPNDEKYFFNDISLVRYVVQNLNTQEFIIGIQDWRTISLMQKVYWVLKVKGEIPYWLFLKLIKNHPNVEVIKRKCAGFDYDRELEEEELKFFLKDLSTKSYASVITKNKKVDQQLEEDLDISELLEIKNDLEDKASKSASHEELKKVKQKYKVALNDQGFANENAFNEHLVKTSKKFYNGTFLPKAVEIVELWLAKSESKLLQEYNGIIKNNAQNHFESLCSYEKELQHLSELKGIENKYFWTKALIDGGSSSYGTSISKDNPADELYHKAKQNTIAYSNSIRNKLASNHPIFLDPKINLLSLYEEYVKDKNSSQGLAQHFKEHIVERLENIEDVRETVLSKPEKVLAMELVIEEAKLNCNFTNLSHYNEYIDSQVQNAEDDKLFRDLGLALLSIGAGILTAYTGGAGYPVLAGVLGASSLAVTGIDLYYVHTEYFEDKAIANTSIDPELALSQKDPALGWLLVAYAGAIIDLYDVIKVLPKLSKALRSGKSISSELTELGTVLKDKGKIHNVSEFVEELLHKVNVRRSAYQDTLKYILKEKAPQVIKEELYVLLNKLERSQYFTLKHNLLDDTDEICKGLSAEAAELFKKVVKKHQEFLIKHDKESITDFINFLLKADVKKDVLTHITEVFLEFNYKIEKLTIALKNADNEKVKRCIKAFEGLIENSKFEQNKVSFSAIFHKLIINISEGAGGLDFDDIDKIIRHLETIAVEDIPKYLKKFEGEKLQDIKAKKFISSVEAVIKDPEKLKKFLNGVKDDIPLTDLFKGIKSEREKGLLLIEATNPELVQLIRKNKLPSSMVKEKYRDLLKYLDDFDFSKYKNLGDVESKFRKGFYAHYVQIIPDKPSLLTEFLQPFRQGFGSVAEHYILQEKIIRILYKIPKNIEVNIIKPILDKSETFKNLKGNTVNFQPDGLFSSFISGNKHKNVVSFLIEVKAGYTNGGISETQIENYIILLDMILKKKEGYKEILSNLSSSAGIKDIESFILNGMDYIFIEHKVGKKAGDNARMAAEKAYDQIKKVAKKKKAEVIENKLIRVNYLDDEGQLHIIN</sequence>
<dbReference type="Proteomes" id="UP000576082">
    <property type="component" value="Unassembled WGS sequence"/>
</dbReference>
<accession>A0A7X9XA63</accession>
<evidence type="ECO:0000313" key="2">
    <source>
        <dbReference type="EMBL" id="NME69298.1"/>
    </source>
</evidence>
<gene>
    <name evidence="2" type="ORF">HHU12_15085</name>
</gene>
<dbReference type="RefSeq" id="WP_169657577.1">
    <property type="nucleotide sequence ID" value="NZ_JABANE010000039.1"/>
</dbReference>
<dbReference type="EMBL" id="JABANE010000039">
    <property type="protein sequence ID" value="NME69298.1"/>
    <property type="molecule type" value="Genomic_DNA"/>
</dbReference>